<sequence length="85" mass="9889">MTTDLHKNIDMGKNKDSTKVVPIQNYRKQIGKQDYKKSKTELKEVKARSLAKKCSGSVYKEITFMIFVFTLILGYCIPCKQRRLL</sequence>
<protein>
    <recommendedName>
        <fullName evidence="3">Triple QxxK/R motif-containing protein</fullName>
    </recommendedName>
</protein>
<keyword evidence="6 8" id="KW-1133">Transmembrane helix</keyword>
<gene>
    <name evidence="9" type="ORF">TNCT_93141</name>
</gene>
<feature type="transmembrane region" description="Helical" evidence="8">
    <location>
        <begin position="58"/>
        <end position="77"/>
    </location>
</feature>
<name>A0A8X6HY68_TRICU</name>
<dbReference type="GO" id="GO:0005789">
    <property type="term" value="C:endoplasmic reticulum membrane"/>
    <property type="evidence" value="ECO:0007669"/>
    <property type="project" value="UniProtKB-SubCell"/>
</dbReference>
<accession>A0A8X6HY68</accession>
<proteinExistence type="inferred from homology"/>
<keyword evidence="7 8" id="KW-0472">Membrane</keyword>
<comment type="similarity">
    <text evidence="2">Belongs to the TRIQK family.</text>
</comment>
<evidence type="ECO:0000256" key="1">
    <source>
        <dbReference type="ARBA" id="ARBA00004389"/>
    </source>
</evidence>
<evidence type="ECO:0000256" key="7">
    <source>
        <dbReference type="ARBA" id="ARBA00023136"/>
    </source>
</evidence>
<evidence type="ECO:0000256" key="6">
    <source>
        <dbReference type="ARBA" id="ARBA00022989"/>
    </source>
</evidence>
<dbReference type="InterPro" id="IPR024842">
    <property type="entry name" value="TRIQK"/>
</dbReference>
<reference evidence="9" key="1">
    <citation type="submission" date="2020-07" db="EMBL/GenBank/DDBJ databases">
        <title>Multicomponent nature underlies the extraordinary mechanical properties of spider dragline silk.</title>
        <authorList>
            <person name="Kono N."/>
            <person name="Nakamura H."/>
            <person name="Mori M."/>
            <person name="Yoshida Y."/>
            <person name="Ohtoshi R."/>
            <person name="Malay A.D."/>
            <person name="Moran D.A.P."/>
            <person name="Tomita M."/>
            <person name="Numata K."/>
            <person name="Arakawa K."/>
        </authorList>
    </citation>
    <scope>NUCLEOTIDE SEQUENCE</scope>
</reference>
<dbReference type="PANTHER" id="PTHR20583">
    <property type="entry name" value="TRIPLE QXXK/R MOTIF-CONTAINING PROTEIN"/>
    <property type="match status" value="1"/>
</dbReference>
<keyword evidence="5" id="KW-0256">Endoplasmic reticulum</keyword>
<evidence type="ECO:0000256" key="5">
    <source>
        <dbReference type="ARBA" id="ARBA00022824"/>
    </source>
</evidence>
<evidence type="ECO:0000256" key="4">
    <source>
        <dbReference type="ARBA" id="ARBA00022692"/>
    </source>
</evidence>
<dbReference type="Proteomes" id="UP000887116">
    <property type="component" value="Unassembled WGS sequence"/>
</dbReference>
<organism evidence="9 10">
    <name type="scientific">Trichonephila clavata</name>
    <name type="common">Joro spider</name>
    <name type="synonym">Nephila clavata</name>
    <dbReference type="NCBI Taxonomy" id="2740835"/>
    <lineage>
        <taxon>Eukaryota</taxon>
        <taxon>Metazoa</taxon>
        <taxon>Ecdysozoa</taxon>
        <taxon>Arthropoda</taxon>
        <taxon>Chelicerata</taxon>
        <taxon>Arachnida</taxon>
        <taxon>Araneae</taxon>
        <taxon>Araneomorphae</taxon>
        <taxon>Entelegynae</taxon>
        <taxon>Araneoidea</taxon>
        <taxon>Nephilidae</taxon>
        <taxon>Trichonephila</taxon>
    </lineage>
</organism>
<evidence type="ECO:0000256" key="2">
    <source>
        <dbReference type="ARBA" id="ARBA00007709"/>
    </source>
</evidence>
<keyword evidence="10" id="KW-1185">Reference proteome</keyword>
<dbReference type="PANTHER" id="PTHR20583:SF1">
    <property type="entry name" value="TRIPLE QXXK_R MOTIF-CONTAINING PROTEIN"/>
    <property type="match status" value="1"/>
</dbReference>
<comment type="caution">
    <text evidence="9">The sequence shown here is derived from an EMBL/GenBank/DDBJ whole genome shotgun (WGS) entry which is preliminary data.</text>
</comment>
<dbReference type="Pfam" id="PF15168">
    <property type="entry name" value="TRIQK"/>
    <property type="match status" value="1"/>
</dbReference>
<dbReference type="AlphaFoldDB" id="A0A8X6HY68"/>
<evidence type="ECO:0000313" key="10">
    <source>
        <dbReference type="Proteomes" id="UP000887116"/>
    </source>
</evidence>
<evidence type="ECO:0000256" key="8">
    <source>
        <dbReference type="SAM" id="Phobius"/>
    </source>
</evidence>
<evidence type="ECO:0000313" key="9">
    <source>
        <dbReference type="EMBL" id="GFQ67410.1"/>
    </source>
</evidence>
<comment type="subcellular location">
    <subcellularLocation>
        <location evidence="1">Endoplasmic reticulum membrane</location>
        <topology evidence="1">Single-pass membrane protein</topology>
    </subcellularLocation>
</comment>
<dbReference type="OrthoDB" id="10049402at2759"/>
<evidence type="ECO:0000256" key="3">
    <source>
        <dbReference type="ARBA" id="ARBA00014257"/>
    </source>
</evidence>
<keyword evidence="4 8" id="KW-0812">Transmembrane</keyword>
<dbReference type="EMBL" id="BMAO01030335">
    <property type="protein sequence ID" value="GFQ67410.1"/>
    <property type="molecule type" value="Genomic_DNA"/>
</dbReference>